<dbReference type="InterPro" id="IPR025599">
    <property type="entry name" value="YjcZ"/>
</dbReference>
<dbReference type="EMBL" id="UGQC01000001">
    <property type="protein sequence ID" value="STZ00018.1"/>
    <property type="molecule type" value="Genomic_DNA"/>
</dbReference>
<name>A0A378QGZ3_MORLA</name>
<sequence length="299" mass="34076">MQLINYKADIETALPYIKDKMMIDFVNGLDTAKAINTQNHRRASNSGFFARNLFLLSGKAQMTQNNINDHLLTGLEACRDYFKELSYHNQAHAVAISGLKEALSHTQNNMAEIAHFVADFKELVDDRFQELDSRVFRLELKDRANTQRQAVLKNWEAEQLSDLSPMAQCFSVLDSLKWGDFGYYVGTLSNHEKEQCLDTLMNEMVVIQKNLLGVSAQRDLPKDTWLTAPATAKAQALGQAVAYQGDWSWQDPTNYGMVFTATQYPMLDEPEQTKYKNISLPMIDSQRLVRRMSANVFDI</sequence>
<accession>A0A378QGZ3</accession>
<evidence type="ECO:0000313" key="1">
    <source>
        <dbReference type="EMBL" id="STZ00018.1"/>
    </source>
</evidence>
<evidence type="ECO:0000313" key="2">
    <source>
        <dbReference type="Proteomes" id="UP000254107"/>
    </source>
</evidence>
<reference evidence="1 2" key="1">
    <citation type="submission" date="2018-06" db="EMBL/GenBank/DDBJ databases">
        <authorList>
            <consortium name="Pathogen Informatics"/>
            <person name="Doyle S."/>
        </authorList>
    </citation>
    <scope>NUCLEOTIDE SEQUENCE [LARGE SCALE GENOMIC DNA]</scope>
    <source>
        <strain evidence="1 2">NCTC7911</strain>
    </source>
</reference>
<gene>
    <name evidence="1" type="ORF">NCTC7911_01400</name>
</gene>
<organism evidence="1 2">
    <name type="scientific">Moraxella lacunata</name>
    <dbReference type="NCBI Taxonomy" id="477"/>
    <lineage>
        <taxon>Bacteria</taxon>
        <taxon>Pseudomonadati</taxon>
        <taxon>Pseudomonadota</taxon>
        <taxon>Gammaproteobacteria</taxon>
        <taxon>Moraxellales</taxon>
        <taxon>Moraxellaceae</taxon>
        <taxon>Moraxella</taxon>
    </lineage>
</organism>
<dbReference type="GeneID" id="302269997"/>
<dbReference type="AlphaFoldDB" id="A0A378QGZ3"/>
<dbReference type="Pfam" id="PF13990">
    <property type="entry name" value="YjcZ"/>
    <property type="match status" value="1"/>
</dbReference>
<keyword evidence="2" id="KW-1185">Reference proteome</keyword>
<dbReference type="RefSeq" id="WP_115247633.1">
    <property type="nucleotide sequence ID" value="NZ_UGQC01000001.1"/>
</dbReference>
<proteinExistence type="predicted"/>
<dbReference type="Proteomes" id="UP000254107">
    <property type="component" value="Unassembled WGS sequence"/>
</dbReference>
<protein>
    <submittedName>
        <fullName evidence="1">Uncharacterized protein</fullName>
    </submittedName>
</protein>